<accession>Q5Z4D9</accession>
<protein>
    <submittedName>
        <fullName evidence="1">Uncharacterized protein</fullName>
    </submittedName>
</protein>
<sequence length="115" mass="13652">MDFSMRDTSMTFALGDLTQPEYAPRLDQNHRRQQFDLLRSSKVQDNWRTRRFQIYMMLNKYATRLRATGIWEIGTMPLRRIFRWNPRHGTHVLVPSSFILTLLSSSRAIEANGDF</sequence>
<evidence type="ECO:0000313" key="1">
    <source>
        <dbReference type="EMBL" id="BAD62393.1"/>
    </source>
</evidence>
<gene>
    <name evidence="1" type="primary">B1386G10.13</name>
</gene>
<dbReference type="Proteomes" id="UP000000763">
    <property type="component" value="Chromosome 6"/>
</dbReference>
<organism evidence="1 2">
    <name type="scientific">Oryza sativa subsp. japonica</name>
    <name type="common">Rice</name>
    <dbReference type="NCBI Taxonomy" id="39947"/>
    <lineage>
        <taxon>Eukaryota</taxon>
        <taxon>Viridiplantae</taxon>
        <taxon>Streptophyta</taxon>
        <taxon>Embryophyta</taxon>
        <taxon>Tracheophyta</taxon>
        <taxon>Spermatophyta</taxon>
        <taxon>Magnoliopsida</taxon>
        <taxon>Liliopsida</taxon>
        <taxon>Poales</taxon>
        <taxon>Poaceae</taxon>
        <taxon>BOP clade</taxon>
        <taxon>Oryzoideae</taxon>
        <taxon>Oryzeae</taxon>
        <taxon>Oryzinae</taxon>
        <taxon>Oryza</taxon>
        <taxon>Oryza sativa</taxon>
    </lineage>
</organism>
<name>Q5Z4D9_ORYSJ</name>
<dbReference type="EMBL" id="AP006164">
    <property type="protein sequence ID" value="BAD62393.1"/>
    <property type="molecule type" value="Genomic_DNA"/>
</dbReference>
<evidence type="ECO:0000313" key="2">
    <source>
        <dbReference type="Proteomes" id="UP000000763"/>
    </source>
</evidence>
<reference evidence="2" key="1">
    <citation type="journal article" date="2005" name="Nature">
        <title>The map-based sequence of the rice genome.</title>
        <authorList>
            <consortium name="International rice genome sequencing project (IRGSP)"/>
            <person name="Matsumoto T."/>
            <person name="Wu J."/>
            <person name="Kanamori H."/>
            <person name="Katayose Y."/>
            <person name="Fujisawa M."/>
            <person name="Namiki N."/>
            <person name="Mizuno H."/>
            <person name="Yamamoto K."/>
            <person name="Antonio B.A."/>
            <person name="Baba T."/>
            <person name="Sakata K."/>
            <person name="Nagamura Y."/>
            <person name="Aoki H."/>
            <person name="Arikawa K."/>
            <person name="Arita K."/>
            <person name="Bito T."/>
            <person name="Chiden Y."/>
            <person name="Fujitsuka N."/>
            <person name="Fukunaka R."/>
            <person name="Hamada M."/>
            <person name="Harada C."/>
            <person name="Hayashi A."/>
            <person name="Hijishita S."/>
            <person name="Honda M."/>
            <person name="Hosokawa S."/>
            <person name="Ichikawa Y."/>
            <person name="Idonuma A."/>
            <person name="Iijima M."/>
            <person name="Ikeda M."/>
            <person name="Ikeno M."/>
            <person name="Ito K."/>
            <person name="Ito S."/>
            <person name="Ito T."/>
            <person name="Ito Y."/>
            <person name="Ito Y."/>
            <person name="Iwabuchi A."/>
            <person name="Kamiya K."/>
            <person name="Karasawa W."/>
            <person name="Kurita K."/>
            <person name="Katagiri S."/>
            <person name="Kikuta A."/>
            <person name="Kobayashi H."/>
            <person name="Kobayashi N."/>
            <person name="Machita K."/>
            <person name="Maehara T."/>
            <person name="Masukawa M."/>
            <person name="Mizubayashi T."/>
            <person name="Mukai Y."/>
            <person name="Nagasaki H."/>
            <person name="Nagata Y."/>
            <person name="Naito S."/>
            <person name="Nakashima M."/>
            <person name="Nakama Y."/>
            <person name="Nakamichi Y."/>
            <person name="Nakamura M."/>
            <person name="Meguro A."/>
            <person name="Negishi M."/>
            <person name="Ohta I."/>
            <person name="Ohta T."/>
            <person name="Okamoto M."/>
            <person name="Ono N."/>
            <person name="Saji S."/>
            <person name="Sakaguchi M."/>
            <person name="Sakai K."/>
            <person name="Shibata M."/>
            <person name="Shimokawa T."/>
            <person name="Song J."/>
            <person name="Takazaki Y."/>
            <person name="Terasawa K."/>
            <person name="Tsugane M."/>
            <person name="Tsuji K."/>
            <person name="Ueda S."/>
            <person name="Waki K."/>
            <person name="Yamagata H."/>
            <person name="Yamamoto M."/>
            <person name="Yamamoto S."/>
            <person name="Yamane H."/>
            <person name="Yoshiki S."/>
            <person name="Yoshihara R."/>
            <person name="Yukawa K."/>
            <person name="Zhong H."/>
            <person name="Yano M."/>
            <person name="Yuan Q."/>
            <person name="Ouyang S."/>
            <person name="Liu J."/>
            <person name="Jones K.M."/>
            <person name="Gansberger K."/>
            <person name="Moffat K."/>
            <person name="Hill J."/>
            <person name="Bera J."/>
            <person name="Fadrosh D."/>
            <person name="Jin S."/>
            <person name="Johri S."/>
            <person name="Kim M."/>
            <person name="Overton L."/>
            <person name="Reardon M."/>
            <person name="Tsitrin T."/>
            <person name="Vuong H."/>
            <person name="Weaver B."/>
            <person name="Ciecko A."/>
            <person name="Tallon L."/>
            <person name="Jackson J."/>
            <person name="Pai G."/>
            <person name="Aken S.V."/>
            <person name="Utterback T."/>
            <person name="Reidmuller S."/>
            <person name="Feldblyum T."/>
            <person name="Hsiao J."/>
            <person name="Zismann V."/>
            <person name="Iobst S."/>
            <person name="de Vazeille A.R."/>
            <person name="Buell C.R."/>
            <person name="Ying K."/>
            <person name="Li Y."/>
            <person name="Lu T."/>
            <person name="Huang Y."/>
            <person name="Zhao Q."/>
            <person name="Feng Q."/>
            <person name="Zhang L."/>
            <person name="Zhu J."/>
            <person name="Weng Q."/>
            <person name="Mu J."/>
            <person name="Lu Y."/>
            <person name="Fan D."/>
            <person name="Liu Y."/>
            <person name="Guan J."/>
            <person name="Zhang Y."/>
            <person name="Yu S."/>
            <person name="Liu X."/>
            <person name="Zhang Y."/>
            <person name="Hong G."/>
            <person name="Han B."/>
            <person name="Choisne N."/>
            <person name="Demange N."/>
            <person name="Orjeda G."/>
            <person name="Samain S."/>
            <person name="Cattolico L."/>
            <person name="Pelletier E."/>
            <person name="Couloux A."/>
            <person name="Segurens B."/>
            <person name="Wincker P."/>
            <person name="D'Hont A."/>
            <person name="Scarpelli C."/>
            <person name="Weissenbach J."/>
            <person name="Salanoubat M."/>
            <person name="Quetier F."/>
            <person name="Yu Y."/>
            <person name="Kim H.R."/>
            <person name="Rambo T."/>
            <person name="Currie J."/>
            <person name="Collura K."/>
            <person name="Luo M."/>
            <person name="Yang T."/>
            <person name="Ammiraju J.S.S."/>
            <person name="Engler F."/>
            <person name="Soderlund C."/>
            <person name="Wing R.A."/>
            <person name="Palmer L.E."/>
            <person name="de la Bastide M."/>
            <person name="Spiegel L."/>
            <person name="Nascimento L."/>
            <person name="Zutavern T."/>
            <person name="O'Shaughnessy A."/>
            <person name="Dike S."/>
            <person name="Dedhia N."/>
            <person name="Preston R."/>
            <person name="Balija V."/>
            <person name="McCombie W.R."/>
            <person name="Chow T."/>
            <person name="Chen H."/>
            <person name="Chung M."/>
            <person name="Chen C."/>
            <person name="Shaw J."/>
            <person name="Wu H."/>
            <person name="Hsiao K."/>
            <person name="Chao Y."/>
            <person name="Chu M."/>
            <person name="Cheng C."/>
            <person name="Hour A."/>
            <person name="Lee P."/>
            <person name="Lin S."/>
            <person name="Lin Y."/>
            <person name="Liou J."/>
            <person name="Liu S."/>
            <person name="Hsing Y."/>
            <person name="Raghuvanshi S."/>
            <person name="Mohanty A."/>
            <person name="Bharti A.K."/>
            <person name="Gaur A."/>
            <person name="Gupta V."/>
            <person name="Kumar D."/>
            <person name="Ravi V."/>
            <person name="Vij S."/>
            <person name="Kapur A."/>
            <person name="Khurana P."/>
            <person name="Khurana P."/>
            <person name="Khurana J.P."/>
            <person name="Tyagi A.K."/>
            <person name="Gaikwad K."/>
            <person name="Singh A."/>
            <person name="Dalal V."/>
            <person name="Srivastava S."/>
            <person name="Dixit A."/>
            <person name="Pal A.K."/>
            <person name="Ghazi I.A."/>
            <person name="Yadav M."/>
            <person name="Pandit A."/>
            <person name="Bhargava A."/>
            <person name="Sureshbabu K."/>
            <person name="Batra K."/>
            <person name="Sharma T.R."/>
            <person name="Mohapatra T."/>
            <person name="Singh N.K."/>
            <person name="Messing J."/>
            <person name="Nelson A.B."/>
            <person name="Fuks G."/>
            <person name="Kavchok S."/>
            <person name="Keizer G."/>
            <person name="Linton E."/>
            <person name="Llaca V."/>
            <person name="Song R."/>
            <person name="Tanyolac B."/>
            <person name="Young S."/>
            <person name="Ho-Il K."/>
            <person name="Hahn J.H."/>
            <person name="Sangsakoo G."/>
            <person name="Vanavichit A."/>
            <person name="de Mattos Luiz.A.T."/>
            <person name="Zimmer P.D."/>
            <person name="Malone G."/>
            <person name="Dellagostin O."/>
            <person name="de Oliveira A.C."/>
            <person name="Bevan M."/>
            <person name="Bancroft I."/>
            <person name="Minx P."/>
            <person name="Cordum H."/>
            <person name="Wilson R."/>
            <person name="Cheng Z."/>
            <person name="Jin W."/>
            <person name="Jiang J."/>
            <person name="Leong S.A."/>
            <person name="Iwama H."/>
            <person name="Gojobori T."/>
            <person name="Itoh T."/>
            <person name="Niimura Y."/>
            <person name="Fujii Y."/>
            <person name="Habara T."/>
            <person name="Sakai H."/>
            <person name="Sato Y."/>
            <person name="Wilson G."/>
            <person name="Kumar K."/>
            <person name="McCouch S."/>
            <person name="Juretic N."/>
            <person name="Hoen D."/>
            <person name="Wright S."/>
            <person name="Bruskiewich R."/>
            <person name="Bureau T."/>
            <person name="Miyao A."/>
            <person name="Hirochika H."/>
            <person name="Nishikawa T."/>
            <person name="Kadowaki K."/>
            <person name="Sugiura M."/>
            <person name="Burr B."/>
            <person name="Sasaki T."/>
        </authorList>
    </citation>
    <scope>NUCLEOTIDE SEQUENCE [LARGE SCALE GENOMIC DNA]</scope>
    <source>
        <strain evidence="2">cv. Nipponbare</strain>
    </source>
</reference>
<reference evidence="2" key="2">
    <citation type="journal article" date="2008" name="Nucleic Acids Res.">
        <title>The rice annotation project database (RAP-DB): 2008 update.</title>
        <authorList>
            <consortium name="The rice annotation project (RAP)"/>
        </authorList>
    </citation>
    <scope>GENOME REANNOTATION</scope>
    <source>
        <strain evidence="2">cv. Nipponbare</strain>
    </source>
</reference>
<dbReference type="AlphaFoldDB" id="Q5Z4D9"/>
<proteinExistence type="predicted"/>